<dbReference type="PROSITE" id="PS51819">
    <property type="entry name" value="VOC"/>
    <property type="match status" value="1"/>
</dbReference>
<dbReference type="STRING" id="405564.SAMN04487905_11740"/>
<dbReference type="Pfam" id="PF00903">
    <property type="entry name" value="Glyoxalase"/>
    <property type="match status" value="1"/>
</dbReference>
<dbReference type="SUPFAM" id="SSF54593">
    <property type="entry name" value="Glyoxalase/Bleomycin resistance protein/Dihydroxybiphenyl dioxygenase"/>
    <property type="match status" value="1"/>
</dbReference>
<keyword evidence="4" id="KW-1185">Reference proteome</keyword>
<dbReference type="OrthoDB" id="956698at2"/>
<protein>
    <submittedName>
        <fullName evidence="3">Catechol 2,3-dioxygenase</fullName>
    </submittedName>
</protein>
<accession>A0A1H0WWW4</accession>
<dbReference type="EMBL" id="FNJR01000017">
    <property type="protein sequence ID" value="SDP95254.1"/>
    <property type="molecule type" value="Genomic_DNA"/>
</dbReference>
<evidence type="ECO:0000256" key="1">
    <source>
        <dbReference type="SAM" id="MobiDB-lite"/>
    </source>
</evidence>
<keyword evidence="3" id="KW-0560">Oxidoreductase</keyword>
<dbReference type="AlphaFoldDB" id="A0A1H0WWW4"/>
<evidence type="ECO:0000259" key="2">
    <source>
        <dbReference type="PROSITE" id="PS51819"/>
    </source>
</evidence>
<dbReference type="InterPro" id="IPR029068">
    <property type="entry name" value="Glyas_Bleomycin-R_OHBP_Dase"/>
</dbReference>
<proteinExistence type="predicted"/>
<feature type="region of interest" description="Disordered" evidence="1">
    <location>
        <begin position="126"/>
        <end position="148"/>
    </location>
</feature>
<keyword evidence="3" id="KW-0223">Dioxygenase</keyword>
<sequence length="148" mass="16553">MEILSSRIVLRPTDPEASREFYREKLGLPVAQEFGSGPERGTVFHLGGGHLELVGRSETPPDEQPGIWLQVRNLATARAELMANGVSPAREARVEKWGLWEMHIKDPDGVLIYIVEVPQDHPFRHGVPAPDVPPPTPLEEQIRAIERD</sequence>
<gene>
    <name evidence="3" type="ORF">SAMN04487905_11740</name>
</gene>
<name>A0A1H0WWW4_9ACTN</name>
<dbReference type="GO" id="GO:0051213">
    <property type="term" value="F:dioxygenase activity"/>
    <property type="evidence" value="ECO:0007669"/>
    <property type="project" value="UniProtKB-KW"/>
</dbReference>
<reference evidence="4" key="1">
    <citation type="submission" date="2016-10" db="EMBL/GenBank/DDBJ databases">
        <authorList>
            <person name="Varghese N."/>
            <person name="Submissions S."/>
        </authorList>
    </citation>
    <scope>NUCLEOTIDE SEQUENCE [LARGE SCALE GENOMIC DNA]</scope>
    <source>
        <strain evidence="4">DSM 46732</strain>
    </source>
</reference>
<feature type="domain" description="VOC" evidence="2">
    <location>
        <begin position="4"/>
        <end position="117"/>
    </location>
</feature>
<dbReference type="InterPro" id="IPR037523">
    <property type="entry name" value="VOC_core"/>
</dbReference>
<evidence type="ECO:0000313" key="4">
    <source>
        <dbReference type="Proteomes" id="UP000199497"/>
    </source>
</evidence>
<dbReference type="InterPro" id="IPR004360">
    <property type="entry name" value="Glyas_Fos-R_dOase_dom"/>
</dbReference>
<evidence type="ECO:0000313" key="3">
    <source>
        <dbReference type="EMBL" id="SDP95254.1"/>
    </source>
</evidence>
<dbReference type="Gene3D" id="3.10.180.10">
    <property type="entry name" value="2,3-Dihydroxybiphenyl 1,2-Dioxygenase, domain 1"/>
    <property type="match status" value="1"/>
</dbReference>
<dbReference type="Proteomes" id="UP000199497">
    <property type="component" value="Unassembled WGS sequence"/>
</dbReference>
<organism evidence="3 4">
    <name type="scientific">Actinopolyspora xinjiangensis</name>
    <dbReference type="NCBI Taxonomy" id="405564"/>
    <lineage>
        <taxon>Bacteria</taxon>
        <taxon>Bacillati</taxon>
        <taxon>Actinomycetota</taxon>
        <taxon>Actinomycetes</taxon>
        <taxon>Actinopolysporales</taxon>
        <taxon>Actinopolysporaceae</taxon>
        <taxon>Actinopolyspora</taxon>
    </lineage>
</organism>